<dbReference type="GO" id="GO:0005975">
    <property type="term" value="P:carbohydrate metabolic process"/>
    <property type="evidence" value="ECO:0007669"/>
    <property type="project" value="InterPro"/>
</dbReference>
<sequence>MSFRAPLLALSLGLLATSCAPTGQTAQTRAAGPVLTAADLRQRVALYNSLDSEFVVNHVPNAQAADWMAREVPLFECPDSAMQQAYYYRWWAYRKHLKQTPDGYVFTEFITPMKHGGTYNTISSALGHHLNEGRWLHDPQYTQQYTKFWLYTDFKRNAPRLHGFSGWLEDAVYELYKVQKDQAFVKEVLPALAANYKLWEKERMLPNGMFWQYDVKDAMEESISGGRKEKNVRPTINSYMYGNAKALAAMGRLTDNDTLTQKYTQKAEQLKQLVNTTLWDDKADFYKVQYEKGGLCEWREQLGYIPWYFSLPPDKPEYARQWTQLTDEGGFKAPWGITTAERRAPGFRTHGSGHGCEWDGAVWPYATTQTLKGLANLLTEYKNHGTMTPQVYYDELRKYALSFQKKGVPYIGEYQDEKNGEWLKGNNPRSSYYNHSGFADLIITGLVGLKPRPDNVVEVFPLVPEGQWDYFCLDQVRYHNRMLTVLWDKTGQKYGRGKGLRVLVDGKEIARANKLERVTAKL</sequence>
<dbReference type="RefSeq" id="WP_245090347.1">
    <property type="nucleotide sequence ID" value="NZ_CP095053.1"/>
</dbReference>
<evidence type="ECO:0000313" key="5">
    <source>
        <dbReference type="Proteomes" id="UP000829925"/>
    </source>
</evidence>
<evidence type="ECO:0000259" key="2">
    <source>
        <dbReference type="Pfam" id="PF03633"/>
    </source>
</evidence>
<evidence type="ECO:0000259" key="3">
    <source>
        <dbReference type="Pfam" id="PF22422"/>
    </source>
</evidence>
<organism evidence="4 5">
    <name type="scientific">Hymenobacter aerilatus</name>
    <dbReference type="NCBI Taxonomy" id="2932251"/>
    <lineage>
        <taxon>Bacteria</taxon>
        <taxon>Pseudomonadati</taxon>
        <taxon>Bacteroidota</taxon>
        <taxon>Cytophagia</taxon>
        <taxon>Cytophagales</taxon>
        <taxon>Hymenobacteraceae</taxon>
        <taxon>Hymenobacter</taxon>
    </lineage>
</organism>
<feature type="chain" id="PRO_5035879347" evidence="1">
    <location>
        <begin position="21"/>
        <end position="522"/>
    </location>
</feature>
<feature type="domain" description="Glycoside hydrolase family 65 C-terminal" evidence="2">
    <location>
        <begin position="454"/>
        <end position="509"/>
    </location>
</feature>
<dbReference type="Pfam" id="PF03633">
    <property type="entry name" value="Glyco_hydro_65C"/>
    <property type="match status" value="1"/>
</dbReference>
<dbReference type="InterPro" id="IPR008928">
    <property type="entry name" value="6-hairpin_glycosidase_sf"/>
</dbReference>
<dbReference type="KEGG" id="haei:MUN82_11520"/>
<dbReference type="EMBL" id="CP095053">
    <property type="protein sequence ID" value="UOR03576.1"/>
    <property type="molecule type" value="Genomic_DNA"/>
</dbReference>
<name>A0A8T9SUX2_9BACT</name>
<dbReference type="AlphaFoldDB" id="A0A8T9SUX2"/>
<evidence type="ECO:0000256" key="1">
    <source>
        <dbReference type="SAM" id="SignalP"/>
    </source>
</evidence>
<dbReference type="InterPro" id="IPR005194">
    <property type="entry name" value="Glyco_hydro_65_C"/>
</dbReference>
<evidence type="ECO:0000313" key="4">
    <source>
        <dbReference type="EMBL" id="UOR03576.1"/>
    </source>
</evidence>
<dbReference type="InterPro" id="IPR012341">
    <property type="entry name" value="6hp_glycosidase-like_sf"/>
</dbReference>
<feature type="domain" description="Mannosylglycerate hydrolase MGH1-like glycoside hydrolase" evidence="3">
    <location>
        <begin position="119"/>
        <end position="436"/>
    </location>
</feature>
<reference evidence="4 5" key="1">
    <citation type="submission" date="2022-04" db="EMBL/GenBank/DDBJ databases">
        <title>Hymenobacter sp. isolated from the air.</title>
        <authorList>
            <person name="Won M."/>
            <person name="Lee C.-M."/>
            <person name="Woen H.-Y."/>
            <person name="Kwon S.-W."/>
        </authorList>
    </citation>
    <scope>NUCLEOTIDE SEQUENCE [LARGE SCALE GENOMIC DNA]</scope>
    <source>
        <strain evidence="5">5413 J-13</strain>
    </source>
</reference>
<dbReference type="SUPFAM" id="SSF48208">
    <property type="entry name" value="Six-hairpin glycosidases"/>
    <property type="match status" value="1"/>
</dbReference>
<dbReference type="GO" id="GO:0016787">
    <property type="term" value="F:hydrolase activity"/>
    <property type="evidence" value="ECO:0007669"/>
    <property type="project" value="UniProtKB-KW"/>
</dbReference>
<protein>
    <submittedName>
        <fullName evidence="4">Glycoside hydrolase</fullName>
    </submittedName>
</protein>
<feature type="signal peptide" evidence="1">
    <location>
        <begin position="1"/>
        <end position="20"/>
    </location>
</feature>
<keyword evidence="5" id="KW-1185">Reference proteome</keyword>
<gene>
    <name evidence="4" type="ORF">MUN82_11520</name>
</gene>
<dbReference type="PROSITE" id="PS51257">
    <property type="entry name" value="PROKAR_LIPOPROTEIN"/>
    <property type="match status" value="1"/>
</dbReference>
<keyword evidence="4" id="KW-0378">Hydrolase</keyword>
<dbReference type="Proteomes" id="UP000829925">
    <property type="component" value="Chromosome"/>
</dbReference>
<dbReference type="InterPro" id="IPR054491">
    <property type="entry name" value="MGH1-like_GH"/>
</dbReference>
<accession>A0A8T9SUX2</accession>
<dbReference type="Pfam" id="PF22422">
    <property type="entry name" value="MGH1-like_GH"/>
    <property type="match status" value="1"/>
</dbReference>
<dbReference type="Gene3D" id="1.50.10.10">
    <property type="match status" value="1"/>
</dbReference>
<proteinExistence type="predicted"/>
<keyword evidence="1" id="KW-0732">Signal</keyword>